<evidence type="ECO:0000313" key="1">
    <source>
        <dbReference type="EMBL" id="GAG39311.1"/>
    </source>
</evidence>
<dbReference type="GO" id="GO:0000272">
    <property type="term" value="P:polysaccharide catabolic process"/>
    <property type="evidence" value="ECO:0007669"/>
    <property type="project" value="InterPro"/>
</dbReference>
<dbReference type="Gene3D" id="1.10.1330.10">
    <property type="entry name" value="Dockerin domain"/>
    <property type="match status" value="1"/>
</dbReference>
<gene>
    <name evidence="1" type="ORF">S01H1_67526</name>
</gene>
<dbReference type="AlphaFoldDB" id="X0YRF7"/>
<dbReference type="EMBL" id="BARS01044732">
    <property type="protein sequence ID" value="GAG39311.1"/>
    <property type="molecule type" value="Genomic_DNA"/>
</dbReference>
<organism evidence="1">
    <name type="scientific">marine sediment metagenome</name>
    <dbReference type="NCBI Taxonomy" id="412755"/>
    <lineage>
        <taxon>unclassified sequences</taxon>
        <taxon>metagenomes</taxon>
        <taxon>ecological metagenomes</taxon>
    </lineage>
</organism>
<name>X0YRF7_9ZZZZ</name>
<dbReference type="SUPFAM" id="SSF63446">
    <property type="entry name" value="Type I dockerin domain"/>
    <property type="match status" value="1"/>
</dbReference>
<evidence type="ECO:0008006" key="2">
    <source>
        <dbReference type="Google" id="ProtNLM"/>
    </source>
</evidence>
<dbReference type="InterPro" id="IPR036439">
    <property type="entry name" value="Dockerin_dom_sf"/>
</dbReference>
<proteinExistence type="predicted"/>
<protein>
    <recommendedName>
        <fullName evidence="2">Dockerin domain-containing protein</fullName>
    </recommendedName>
</protein>
<dbReference type="PROSITE" id="PS00018">
    <property type="entry name" value="EF_HAND_1"/>
    <property type="match status" value="1"/>
</dbReference>
<accession>X0YRF7</accession>
<dbReference type="InterPro" id="IPR018247">
    <property type="entry name" value="EF_Hand_1_Ca_BS"/>
</dbReference>
<comment type="caution">
    <text evidence="1">The sequence shown here is derived from an EMBL/GenBank/DDBJ whole genome shotgun (WGS) entry which is preliminary data.</text>
</comment>
<sequence>MLPVAVLGTEDFDVNTIDVASVRLAGVAPIRSSFEDVAAPVSDGNECDCTTEWPDGYTDLTLKFKTQEIVEELLKSLGELFDDEVLVLTLTGALSDQTLIEGADCIVIRGKVPKALAAKRADINGDGIVNILDFAIIAQNWLEPAAVEY</sequence>
<reference evidence="1" key="1">
    <citation type="journal article" date="2014" name="Front. Microbiol.">
        <title>High frequency of phylogenetically diverse reductive dehalogenase-homologous genes in deep subseafloor sedimentary metagenomes.</title>
        <authorList>
            <person name="Kawai M."/>
            <person name="Futagami T."/>
            <person name="Toyoda A."/>
            <person name="Takaki Y."/>
            <person name="Nishi S."/>
            <person name="Hori S."/>
            <person name="Arai W."/>
            <person name="Tsubouchi T."/>
            <person name="Morono Y."/>
            <person name="Uchiyama I."/>
            <person name="Ito T."/>
            <person name="Fujiyama A."/>
            <person name="Inagaki F."/>
            <person name="Takami H."/>
        </authorList>
    </citation>
    <scope>NUCLEOTIDE SEQUENCE</scope>
    <source>
        <strain evidence="1">Expedition CK06-06</strain>
    </source>
</reference>